<gene>
    <name evidence="1" type="ORF">HMPREF0372_03444</name>
</gene>
<protein>
    <submittedName>
        <fullName evidence="1">Uncharacterized protein</fullName>
    </submittedName>
</protein>
<evidence type="ECO:0000313" key="2">
    <source>
        <dbReference type="Proteomes" id="UP000004459"/>
    </source>
</evidence>
<reference evidence="1 2" key="1">
    <citation type="submission" date="2011-08" db="EMBL/GenBank/DDBJ databases">
        <authorList>
            <person name="Weinstock G."/>
            <person name="Sodergren E."/>
            <person name="Clifton S."/>
            <person name="Fulton L."/>
            <person name="Fulton B."/>
            <person name="Courtney L."/>
            <person name="Fronick C."/>
            <person name="Harrison M."/>
            <person name="Strong C."/>
            <person name="Farmer C."/>
            <person name="Delahaunty K."/>
            <person name="Markovic C."/>
            <person name="Hall O."/>
            <person name="Minx P."/>
            <person name="Tomlinson C."/>
            <person name="Mitreva M."/>
            <person name="Hou S."/>
            <person name="Chen J."/>
            <person name="Wollam A."/>
            <person name="Pepin K.H."/>
            <person name="Johnson M."/>
            <person name="Bhonagiri V."/>
            <person name="Zhang X."/>
            <person name="Suruliraj S."/>
            <person name="Warren W."/>
            <person name="Chinwalla A."/>
            <person name="Mardis E.R."/>
            <person name="Wilson R.K."/>
        </authorList>
    </citation>
    <scope>NUCLEOTIDE SEQUENCE [LARGE SCALE GENOMIC DNA]</scope>
    <source>
        <strain evidence="1 2">ATCC 29863</strain>
    </source>
</reference>
<comment type="caution">
    <text evidence="1">The sequence shown here is derived from an EMBL/GenBank/DDBJ whole genome shotgun (WGS) entry which is preliminary data.</text>
</comment>
<organism evidence="1 2">
    <name type="scientific">Flavonifractor plautii ATCC 29863</name>
    <dbReference type="NCBI Taxonomy" id="411475"/>
    <lineage>
        <taxon>Bacteria</taxon>
        <taxon>Bacillati</taxon>
        <taxon>Bacillota</taxon>
        <taxon>Clostridia</taxon>
        <taxon>Eubacteriales</taxon>
        <taxon>Oscillospiraceae</taxon>
        <taxon>Flavonifractor</taxon>
    </lineage>
</organism>
<dbReference type="HOGENOM" id="CLU_2734116_0_0_9"/>
<name>G9YV79_FLAPL</name>
<proteinExistence type="predicted"/>
<evidence type="ECO:0000313" key="1">
    <source>
        <dbReference type="EMBL" id="EHM40800.1"/>
    </source>
</evidence>
<sequence length="71" mass="8093">MDWKWRLAITNRITNNTTPASRCQPKFLHLGEMGGKRRTLDRIGQNRLQFFQISSTGRRGGGPLRLLPPCA</sequence>
<dbReference type="AlphaFoldDB" id="G9YV79"/>
<dbReference type="EMBL" id="AGCK01000282">
    <property type="protein sequence ID" value="EHM40800.1"/>
    <property type="molecule type" value="Genomic_DNA"/>
</dbReference>
<accession>G9YV79</accession>
<dbReference type="Proteomes" id="UP000004459">
    <property type="component" value="Unassembled WGS sequence"/>
</dbReference>